<dbReference type="InterPro" id="IPR019497">
    <property type="entry name" value="Sorting_nexin_WASP-bd-dom"/>
</dbReference>
<evidence type="ECO:0000256" key="6">
    <source>
        <dbReference type="PROSITE-ProRule" id="PRU00192"/>
    </source>
</evidence>
<accession>A0A9P0ED32</accession>
<comment type="subcellular location">
    <subcellularLocation>
        <location evidence="1">Cytoplasmic vesicle membrane</location>
    </subcellularLocation>
</comment>
<proteinExistence type="inferred from homology"/>
<dbReference type="Proteomes" id="UP001152798">
    <property type="component" value="Chromosome 2"/>
</dbReference>
<dbReference type="PANTHER" id="PTHR45827:SF1">
    <property type="entry name" value="SORTING NEXIN"/>
    <property type="match status" value="1"/>
</dbReference>
<dbReference type="FunFam" id="3.30.1520.10:FF:000004">
    <property type="entry name" value="Sorting nexin"/>
    <property type="match status" value="1"/>
</dbReference>
<dbReference type="InterPro" id="IPR036871">
    <property type="entry name" value="PX_dom_sf"/>
</dbReference>
<dbReference type="GO" id="GO:0030659">
    <property type="term" value="C:cytoplasmic vesicle membrane"/>
    <property type="evidence" value="ECO:0007669"/>
    <property type="project" value="UniProtKB-SubCell"/>
</dbReference>
<dbReference type="Pfam" id="PF10456">
    <property type="entry name" value="BAR_3_WASP_bdg"/>
    <property type="match status" value="1"/>
</dbReference>
<dbReference type="CDD" id="cd11763">
    <property type="entry name" value="SH3_SNX9_like"/>
    <property type="match status" value="1"/>
</dbReference>
<dbReference type="InterPro" id="IPR001683">
    <property type="entry name" value="PX_dom"/>
</dbReference>
<dbReference type="Gene3D" id="3.30.1520.10">
    <property type="entry name" value="Phox-like domain"/>
    <property type="match status" value="1"/>
</dbReference>
<evidence type="ECO:0008006" key="11">
    <source>
        <dbReference type="Google" id="ProtNLM"/>
    </source>
</evidence>
<evidence type="ECO:0000313" key="9">
    <source>
        <dbReference type="EMBL" id="CAH1394285.1"/>
    </source>
</evidence>
<organism evidence="9 10">
    <name type="scientific">Nezara viridula</name>
    <name type="common">Southern green stink bug</name>
    <name type="synonym">Cimex viridulus</name>
    <dbReference type="NCBI Taxonomy" id="85310"/>
    <lineage>
        <taxon>Eukaryota</taxon>
        <taxon>Metazoa</taxon>
        <taxon>Ecdysozoa</taxon>
        <taxon>Arthropoda</taxon>
        <taxon>Hexapoda</taxon>
        <taxon>Insecta</taxon>
        <taxon>Pterygota</taxon>
        <taxon>Neoptera</taxon>
        <taxon>Paraneoptera</taxon>
        <taxon>Hemiptera</taxon>
        <taxon>Heteroptera</taxon>
        <taxon>Panheteroptera</taxon>
        <taxon>Pentatomomorpha</taxon>
        <taxon>Pentatomoidea</taxon>
        <taxon>Pentatomidae</taxon>
        <taxon>Pentatominae</taxon>
        <taxon>Nezara</taxon>
    </lineage>
</organism>
<evidence type="ECO:0000256" key="4">
    <source>
        <dbReference type="ARBA" id="ARBA00023136"/>
    </source>
</evidence>
<dbReference type="SUPFAM" id="SSF50044">
    <property type="entry name" value="SH3-domain"/>
    <property type="match status" value="1"/>
</dbReference>
<keyword evidence="10" id="KW-1185">Reference proteome</keyword>
<keyword evidence="4" id="KW-0472">Membrane</keyword>
<keyword evidence="3 6" id="KW-0728">SH3 domain</keyword>
<dbReference type="Gene3D" id="1.20.1270.60">
    <property type="entry name" value="Arfaptin homology (AH) domain/BAR domain"/>
    <property type="match status" value="1"/>
</dbReference>
<feature type="domain" description="PX" evidence="8">
    <location>
        <begin position="183"/>
        <end position="293"/>
    </location>
</feature>
<dbReference type="Pfam" id="PF00787">
    <property type="entry name" value="PX"/>
    <property type="match status" value="1"/>
</dbReference>
<dbReference type="InterPro" id="IPR027267">
    <property type="entry name" value="AH/BAR_dom_sf"/>
</dbReference>
<dbReference type="PROSITE" id="PS50002">
    <property type="entry name" value="SH3"/>
    <property type="match status" value="1"/>
</dbReference>
<dbReference type="GO" id="GO:0016197">
    <property type="term" value="P:endosomal transport"/>
    <property type="evidence" value="ECO:0007669"/>
    <property type="project" value="TreeGrafter"/>
</dbReference>
<dbReference type="SUPFAM" id="SSF103657">
    <property type="entry name" value="BAR/IMD domain-like"/>
    <property type="match status" value="1"/>
</dbReference>
<evidence type="ECO:0000259" key="8">
    <source>
        <dbReference type="PROSITE" id="PS50195"/>
    </source>
</evidence>
<dbReference type="PRINTS" id="PR00452">
    <property type="entry name" value="SH3DOMAIN"/>
</dbReference>
<dbReference type="GO" id="GO:0005886">
    <property type="term" value="C:plasma membrane"/>
    <property type="evidence" value="ECO:0007669"/>
    <property type="project" value="TreeGrafter"/>
</dbReference>
<evidence type="ECO:0000256" key="3">
    <source>
        <dbReference type="ARBA" id="ARBA00022443"/>
    </source>
</evidence>
<dbReference type="GO" id="GO:0006897">
    <property type="term" value="P:endocytosis"/>
    <property type="evidence" value="ECO:0007669"/>
    <property type="project" value="TreeGrafter"/>
</dbReference>
<dbReference type="EMBL" id="OV725078">
    <property type="protein sequence ID" value="CAH1394285.1"/>
    <property type="molecule type" value="Genomic_DNA"/>
</dbReference>
<evidence type="ECO:0000256" key="5">
    <source>
        <dbReference type="ARBA" id="ARBA00023329"/>
    </source>
</evidence>
<dbReference type="SUPFAM" id="SSF64268">
    <property type="entry name" value="PX domain"/>
    <property type="match status" value="1"/>
</dbReference>
<dbReference type="PROSITE" id="PS50195">
    <property type="entry name" value="PX"/>
    <property type="match status" value="1"/>
</dbReference>
<name>A0A9P0ED32_NEZVI</name>
<evidence type="ECO:0000313" key="10">
    <source>
        <dbReference type="Proteomes" id="UP001152798"/>
    </source>
</evidence>
<evidence type="ECO:0000256" key="2">
    <source>
        <dbReference type="ARBA" id="ARBA00010883"/>
    </source>
</evidence>
<reference evidence="9" key="1">
    <citation type="submission" date="2022-01" db="EMBL/GenBank/DDBJ databases">
        <authorList>
            <person name="King R."/>
        </authorList>
    </citation>
    <scope>NUCLEOTIDE SEQUENCE</scope>
</reference>
<keyword evidence="5" id="KW-0968">Cytoplasmic vesicle</keyword>
<dbReference type="SMART" id="SM00326">
    <property type="entry name" value="SH3"/>
    <property type="match status" value="1"/>
</dbReference>
<dbReference type="AlphaFoldDB" id="A0A9P0ED32"/>
<dbReference type="CDD" id="cd07626">
    <property type="entry name" value="BAR_SNX9_like"/>
    <property type="match status" value="1"/>
</dbReference>
<dbReference type="InterPro" id="IPR001452">
    <property type="entry name" value="SH3_domain"/>
</dbReference>
<feature type="domain" description="SH3" evidence="7">
    <location>
        <begin position="17"/>
        <end position="78"/>
    </location>
</feature>
<protein>
    <recommendedName>
        <fullName evidence="11">Sorting nexin</fullName>
    </recommendedName>
</protein>
<sequence length="528" mass="60243">MLGCIYITDNQTVMDQIFVNKVQALYDFEGEGSAELSISEGEILTVTRRDVGEGWWEGTNKQGQTGLFPAAYVKILTQQQSFDSNDYWDEEWDDDWENSPPPVPHNNMTSLDSAPQSAIIKSQEDTNVPVITRKNFNRYSMFDKTGGESYILGSIQRPVPDSEKIKIIETENGVMWNPITNPYVCIVASPKKESKLKGLKSFIAYQLTPSFNNIQVSRRYKHFDWLHERLEEKYTTIPIPPLPDKQISGRYEEQFIEHRKNQLQAFVDCVCRHPVLSRSSVWEHFITCTDEKVWKLGKRKAEKDEFVGAINFYAIEAPEKSINQYALEQEILSCTKFVQSMDGAVKILVETASDQTKKHQGPYKREYQKVGLAFNTLAQAMGDLPKVGSGSDELTAGIRKVGSTYDEIGKLFEEQPKLDWEPLGDMLHIYKGILSSIPEILSLHKKAVQTKKECEKLAFEQKLTTNKLEGVTRRTDIVSYALLAELNHFYSERTEEVSKSLKNFLSQQISFFQKITSKLETAMASLDS</sequence>
<dbReference type="GO" id="GO:0035091">
    <property type="term" value="F:phosphatidylinositol binding"/>
    <property type="evidence" value="ECO:0007669"/>
    <property type="project" value="InterPro"/>
</dbReference>
<dbReference type="OrthoDB" id="10254720at2759"/>
<dbReference type="InterPro" id="IPR036028">
    <property type="entry name" value="SH3-like_dom_sf"/>
</dbReference>
<dbReference type="SMART" id="SM00312">
    <property type="entry name" value="PX"/>
    <property type="match status" value="1"/>
</dbReference>
<evidence type="ECO:0000259" key="7">
    <source>
        <dbReference type="PROSITE" id="PS50002"/>
    </source>
</evidence>
<gene>
    <name evidence="9" type="ORF">NEZAVI_LOCUS4813</name>
</gene>
<dbReference type="Pfam" id="PF14604">
    <property type="entry name" value="SH3_9"/>
    <property type="match status" value="1"/>
</dbReference>
<dbReference type="GO" id="GO:0097320">
    <property type="term" value="P:plasma membrane tubulation"/>
    <property type="evidence" value="ECO:0007669"/>
    <property type="project" value="TreeGrafter"/>
</dbReference>
<dbReference type="CDD" id="cd06862">
    <property type="entry name" value="PX_SNX9_18_like"/>
    <property type="match status" value="1"/>
</dbReference>
<dbReference type="PANTHER" id="PTHR45827">
    <property type="entry name" value="SORTING NEXIN"/>
    <property type="match status" value="1"/>
</dbReference>
<comment type="similarity">
    <text evidence="2">Belongs to the sorting nexin family.</text>
</comment>
<dbReference type="Gene3D" id="2.30.30.40">
    <property type="entry name" value="SH3 Domains"/>
    <property type="match status" value="1"/>
</dbReference>
<evidence type="ECO:0000256" key="1">
    <source>
        <dbReference type="ARBA" id="ARBA00004156"/>
    </source>
</evidence>